<accession>A0ABS3M4I4</accession>
<evidence type="ECO:0000313" key="2">
    <source>
        <dbReference type="Proteomes" id="UP000664265"/>
    </source>
</evidence>
<proteinExistence type="predicted"/>
<gene>
    <name evidence="1" type="ORF">JHU38_04720</name>
</gene>
<evidence type="ECO:0008006" key="3">
    <source>
        <dbReference type="Google" id="ProtNLM"/>
    </source>
</evidence>
<comment type="caution">
    <text evidence="1">The sequence shown here is derived from an EMBL/GenBank/DDBJ whole genome shotgun (WGS) entry which is preliminary data.</text>
</comment>
<name>A0ABS3M4I4_9BACT</name>
<organism evidence="1 2">
    <name type="scientific">Prevotella illustrans</name>
    <dbReference type="NCBI Taxonomy" id="2800387"/>
    <lineage>
        <taxon>Bacteria</taxon>
        <taxon>Pseudomonadati</taxon>
        <taxon>Bacteroidota</taxon>
        <taxon>Bacteroidia</taxon>
        <taxon>Bacteroidales</taxon>
        <taxon>Prevotellaceae</taxon>
        <taxon>Prevotella</taxon>
    </lineage>
</organism>
<keyword evidence="2" id="KW-1185">Reference proteome</keyword>
<sequence>MKTIHEINIDNSSAVIDGKRIDTSRSGSQMLTELYRIYVNDYPKFFKMDILCKLGFIASELLLQAEGAPRFTDRADRADRAILFFNHSSSIQADKAFEETIRDRSDFFPSPSVFVYTLPNIVTGEIAIRNHYYGETNFIILNERDDERIRQVTEAAFTDPTTTSAIAGWIEAPDNHHFTAALKLITK</sequence>
<dbReference type="Proteomes" id="UP000664265">
    <property type="component" value="Unassembled WGS sequence"/>
</dbReference>
<protein>
    <recommendedName>
        <fullName evidence="3">3-oxoacyl-ACP synthase</fullName>
    </recommendedName>
</protein>
<reference evidence="1 2" key="1">
    <citation type="submission" date="2021-01" db="EMBL/GenBank/DDBJ databases">
        <title>Prevotella A2931 sp. nov.</title>
        <authorList>
            <person name="Buhl M."/>
            <person name="Oberhettinger P."/>
        </authorList>
    </citation>
    <scope>NUCLEOTIDE SEQUENCE [LARGE SCALE GENOMIC DNA]</scope>
    <source>
        <strain evidence="1 2">A2931</strain>
    </source>
</reference>
<dbReference type="RefSeq" id="WP_107581919.1">
    <property type="nucleotide sequence ID" value="NZ_JAERMS010000009.1"/>
</dbReference>
<evidence type="ECO:0000313" key="1">
    <source>
        <dbReference type="EMBL" id="MBO1363087.1"/>
    </source>
</evidence>
<dbReference type="EMBL" id="JAERMS010000009">
    <property type="protein sequence ID" value="MBO1363087.1"/>
    <property type="molecule type" value="Genomic_DNA"/>
</dbReference>